<comment type="subcellular location">
    <subcellularLocation>
        <location evidence="1">Cell membrane</location>
        <topology evidence="1">Multi-pass membrane protein</topology>
    </subcellularLocation>
</comment>
<feature type="transmembrane region" description="Helical" evidence="7">
    <location>
        <begin position="251"/>
        <end position="273"/>
    </location>
</feature>
<dbReference type="Gene3D" id="3.40.50.300">
    <property type="entry name" value="P-loop containing nucleotide triphosphate hydrolases"/>
    <property type="match status" value="1"/>
</dbReference>
<feature type="transmembrane region" description="Helical" evidence="7">
    <location>
        <begin position="169"/>
        <end position="189"/>
    </location>
</feature>
<name>A0ABU3LW43_9ACTN</name>
<keyword evidence="4 10" id="KW-0067">ATP-binding</keyword>
<dbReference type="PROSITE" id="PS50893">
    <property type="entry name" value="ABC_TRANSPORTER_2"/>
    <property type="match status" value="1"/>
</dbReference>
<proteinExistence type="predicted"/>
<evidence type="ECO:0000256" key="4">
    <source>
        <dbReference type="ARBA" id="ARBA00022840"/>
    </source>
</evidence>
<evidence type="ECO:0000256" key="7">
    <source>
        <dbReference type="SAM" id="Phobius"/>
    </source>
</evidence>
<evidence type="ECO:0000313" key="10">
    <source>
        <dbReference type="EMBL" id="MDT7843451.1"/>
    </source>
</evidence>
<dbReference type="InterPro" id="IPR036640">
    <property type="entry name" value="ABC1_TM_sf"/>
</dbReference>
<dbReference type="RefSeq" id="WP_314203013.1">
    <property type="nucleotide sequence ID" value="NZ_JAVTLL010000015.1"/>
</dbReference>
<dbReference type="PANTHER" id="PTHR43394:SF1">
    <property type="entry name" value="ATP-BINDING CASSETTE SUB-FAMILY B MEMBER 10, MITOCHONDRIAL"/>
    <property type="match status" value="1"/>
</dbReference>
<keyword evidence="6 7" id="KW-0472">Membrane</keyword>
<feature type="transmembrane region" description="Helical" evidence="7">
    <location>
        <begin position="68"/>
        <end position="88"/>
    </location>
</feature>
<organism evidence="10 11">
    <name type="scientific">Streptomyces justiciae</name>
    <dbReference type="NCBI Taxonomy" id="2780140"/>
    <lineage>
        <taxon>Bacteria</taxon>
        <taxon>Bacillati</taxon>
        <taxon>Actinomycetota</taxon>
        <taxon>Actinomycetes</taxon>
        <taxon>Kitasatosporales</taxon>
        <taxon>Streptomycetaceae</taxon>
        <taxon>Streptomyces</taxon>
    </lineage>
</organism>
<dbReference type="SMART" id="SM00382">
    <property type="entry name" value="AAA"/>
    <property type="match status" value="1"/>
</dbReference>
<evidence type="ECO:0000256" key="2">
    <source>
        <dbReference type="ARBA" id="ARBA00022692"/>
    </source>
</evidence>
<dbReference type="GO" id="GO:0005524">
    <property type="term" value="F:ATP binding"/>
    <property type="evidence" value="ECO:0007669"/>
    <property type="project" value="UniProtKB-KW"/>
</dbReference>
<evidence type="ECO:0000256" key="1">
    <source>
        <dbReference type="ARBA" id="ARBA00004651"/>
    </source>
</evidence>
<dbReference type="Pfam" id="PF00664">
    <property type="entry name" value="ABC_membrane"/>
    <property type="match status" value="1"/>
</dbReference>
<comment type="caution">
    <text evidence="10">The sequence shown here is derived from an EMBL/GenBank/DDBJ whole genome shotgun (WGS) entry which is preliminary data.</text>
</comment>
<keyword evidence="3" id="KW-0547">Nucleotide-binding</keyword>
<dbReference type="InterPro" id="IPR003439">
    <property type="entry name" value="ABC_transporter-like_ATP-bd"/>
</dbReference>
<dbReference type="Gene3D" id="1.20.1560.10">
    <property type="entry name" value="ABC transporter type 1, transmembrane domain"/>
    <property type="match status" value="1"/>
</dbReference>
<dbReference type="InterPro" id="IPR003593">
    <property type="entry name" value="AAA+_ATPase"/>
</dbReference>
<dbReference type="InterPro" id="IPR017871">
    <property type="entry name" value="ABC_transporter-like_CS"/>
</dbReference>
<dbReference type="InterPro" id="IPR027417">
    <property type="entry name" value="P-loop_NTPase"/>
</dbReference>
<dbReference type="PANTHER" id="PTHR43394">
    <property type="entry name" value="ATP-DEPENDENT PERMEASE MDL1, MITOCHONDRIAL"/>
    <property type="match status" value="1"/>
</dbReference>
<keyword evidence="11" id="KW-1185">Reference proteome</keyword>
<feature type="transmembrane region" description="Helical" evidence="7">
    <location>
        <begin position="141"/>
        <end position="163"/>
    </location>
</feature>
<dbReference type="Pfam" id="PF00005">
    <property type="entry name" value="ABC_tran"/>
    <property type="match status" value="1"/>
</dbReference>
<dbReference type="PROSITE" id="PS50929">
    <property type="entry name" value="ABC_TM1F"/>
    <property type="match status" value="1"/>
</dbReference>
<protein>
    <submittedName>
        <fullName evidence="10">ABC transporter ATP-binding protein</fullName>
    </submittedName>
</protein>
<feature type="transmembrane region" description="Helical" evidence="7">
    <location>
        <begin position="31"/>
        <end position="56"/>
    </location>
</feature>
<gene>
    <name evidence="10" type="ORF">RQC66_22265</name>
</gene>
<evidence type="ECO:0000259" key="9">
    <source>
        <dbReference type="PROSITE" id="PS50929"/>
    </source>
</evidence>
<evidence type="ECO:0000313" key="11">
    <source>
        <dbReference type="Proteomes" id="UP001257948"/>
    </source>
</evidence>
<feature type="domain" description="ABC transmembrane type-1" evidence="9">
    <location>
        <begin position="32"/>
        <end position="314"/>
    </location>
</feature>
<feature type="domain" description="ABC transporter" evidence="8">
    <location>
        <begin position="355"/>
        <end position="589"/>
    </location>
</feature>
<dbReference type="EMBL" id="JAVTLL010000015">
    <property type="protein sequence ID" value="MDT7843451.1"/>
    <property type="molecule type" value="Genomic_DNA"/>
</dbReference>
<keyword evidence="2 7" id="KW-0812">Transmembrane</keyword>
<evidence type="ECO:0000256" key="6">
    <source>
        <dbReference type="ARBA" id="ARBA00023136"/>
    </source>
</evidence>
<dbReference type="InterPro" id="IPR039421">
    <property type="entry name" value="Type_1_exporter"/>
</dbReference>
<reference evidence="11" key="1">
    <citation type="submission" date="2023-07" db="EMBL/GenBank/DDBJ databases">
        <title>Draft genome sequence of the endophytic actinobacterium Streptomyces justiciae WPN32, a potential antibiotic producer.</title>
        <authorList>
            <person name="Yasawong M."/>
            <person name="Pana W."/>
            <person name="Ganta P."/>
            <person name="Santapan N."/>
            <person name="Songngamsuk T."/>
            <person name="Phatcharaharikarn M."/>
            <person name="Kerdtoob S."/>
            <person name="Nantapong N."/>
        </authorList>
    </citation>
    <scope>NUCLEOTIDE SEQUENCE [LARGE SCALE GENOMIC DNA]</scope>
    <source>
        <strain evidence="11">WPN32</strain>
    </source>
</reference>
<dbReference type="PROSITE" id="PS00211">
    <property type="entry name" value="ABC_TRANSPORTER_1"/>
    <property type="match status" value="1"/>
</dbReference>
<dbReference type="SUPFAM" id="SSF52540">
    <property type="entry name" value="P-loop containing nucleoside triphosphate hydrolases"/>
    <property type="match status" value="1"/>
</dbReference>
<dbReference type="SUPFAM" id="SSF90123">
    <property type="entry name" value="ABC transporter transmembrane region"/>
    <property type="match status" value="1"/>
</dbReference>
<dbReference type="Proteomes" id="UP001257948">
    <property type="component" value="Unassembled WGS sequence"/>
</dbReference>
<keyword evidence="5 7" id="KW-1133">Transmembrane helix</keyword>
<dbReference type="InterPro" id="IPR011527">
    <property type="entry name" value="ABC1_TM_dom"/>
</dbReference>
<evidence type="ECO:0000256" key="5">
    <source>
        <dbReference type="ARBA" id="ARBA00022989"/>
    </source>
</evidence>
<evidence type="ECO:0000256" key="3">
    <source>
        <dbReference type="ARBA" id="ARBA00022741"/>
    </source>
</evidence>
<dbReference type="CDD" id="cd18543">
    <property type="entry name" value="ABC_6TM_Rv0194_D1_like"/>
    <property type="match status" value="1"/>
</dbReference>
<evidence type="ECO:0000259" key="8">
    <source>
        <dbReference type="PROSITE" id="PS50893"/>
    </source>
</evidence>
<sequence length="597" mass="64504">MPTTRATPGKRSAVRTLLRLWPYVRPVRARLFTAAFVAVLASCTGLVIPLVLKWMVDGPVADRDPAGVWLGALFLLLLGFGEALLFGLRRWLVARPLSHVEAEMRADLYGHLQRLPVTFHDRWASGQLLSRGTTDLMLLRMFLAFPLTFLLVNSVTILVGVIIMLIQDWTLGLVILAPAVPVIVSCLLFEQRYSSVARQAQDQVGDLTTVVEESVLGIRIIKGFGRHRSQARAFWELSRTLRGTELRKARLLAAILSVIVTLPEVAIGAALVLGSVQVADGELSAGTLVAFLSTALALRWPIDSIGFLLAMSQDAASATERYFEVMDETPEVEAPSRGAGNCAPSPHRPAADNGLQFHNVRFRYPDAASDSPPTLDHIDLHIRPGESMALVGATGSGKTTLTALVPRLHELTSGRITLDGEDITAMSREELRSLVAMAFEEPTLFSASVGENVLMGADSHELDRALSIAQADFAHALPQGTDTKIGEQGLSLSGGQRQRLALARAVVGRPRFLVLDDPLSALDVHTEAAVEAALRDVLADTTALIVAHRPSTVLLADRVALLSEGRITAVGTHQELLRTNAEYAHLMSGSGETEDAR</sequence>
<accession>A0ABU3LW43</accession>